<organism evidence="2 3">
    <name type="scientific">Zestomonas insulae</name>
    <dbReference type="NCBI Taxonomy" id="2809017"/>
    <lineage>
        <taxon>Bacteria</taxon>
        <taxon>Pseudomonadati</taxon>
        <taxon>Pseudomonadota</taxon>
        <taxon>Gammaproteobacteria</taxon>
        <taxon>Pseudomonadales</taxon>
        <taxon>Pseudomonadaceae</taxon>
        <taxon>Zestomonas</taxon>
    </lineage>
</organism>
<keyword evidence="1" id="KW-1133">Transmembrane helix</keyword>
<feature type="transmembrane region" description="Helical" evidence="1">
    <location>
        <begin position="80"/>
        <end position="99"/>
    </location>
</feature>
<dbReference type="EMBL" id="JAFEUP010000001">
    <property type="protein sequence ID" value="MBM7060052.1"/>
    <property type="molecule type" value="Genomic_DNA"/>
</dbReference>
<keyword evidence="1" id="KW-0472">Membrane</keyword>
<evidence type="ECO:0000313" key="3">
    <source>
        <dbReference type="Proteomes" id="UP000717995"/>
    </source>
</evidence>
<keyword evidence="3" id="KW-1185">Reference proteome</keyword>
<dbReference type="RefSeq" id="WP_204915135.1">
    <property type="nucleotide sequence ID" value="NZ_JAFEUP010000001.1"/>
</dbReference>
<evidence type="ECO:0000313" key="2">
    <source>
        <dbReference type="EMBL" id="MBM7060052.1"/>
    </source>
</evidence>
<dbReference type="Proteomes" id="UP000717995">
    <property type="component" value="Unassembled WGS sequence"/>
</dbReference>
<evidence type="ECO:0000256" key="1">
    <source>
        <dbReference type="SAM" id="Phobius"/>
    </source>
</evidence>
<comment type="caution">
    <text evidence="2">The sequence shown here is derived from an EMBL/GenBank/DDBJ whole genome shotgun (WGS) entry which is preliminary data.</text>
</comment>
<accession>A0ABS2IDQ2</accession>
<gene>
    <name evidence="2" type="ORF">JQX08_04975</name>
</gene>
<proteinExistence type="predicted"/>
<protein>
    <submittedName>
        <fullName evidence="2">Uncharacterized protein</fullName>
    </submittedName>
</protein>
<feature type="transmembrane region" description="Helical" evidence="1">
    <location>
        <begin position="56"/>
        <end position="73"/>
    </location>
</feature>
<sequence>MFIQLAITAILNGLGLFGASKLMNISLSLVQAFVVAICVETISQMFLGKQDSFDPIAATAVFAAYIIGLKICTGEGILSAIKLAVFAVILEYAVIATIIKITNPISVGI</sequence>
<name>A0ABS2IDQ2_9GAMM</name>
<keyword evidence="1" id="KW-0812">Transmembrane</keyword>
<reference evidence="2 3" key="1">
    <citation type="submission" date="2021-02" db="EMBL/GenBank/DDBJ databases">
        <authorList>
            <person name="Lee D.-H."/>
        </authorList>
    </citation>
    <scope>NUCLEOTIDE SEQUENCE [LARGE SCALE GENOMIC DNA]</scope>
    <source>
        <strain evidence="2 3">UL073</strain>
    </source>
</reference>